<feature type="compositionally biased region" description="Basic and acidic residues" evidence="1">
    <location>
        <begin position="1"/>
        <end position="14"/>
    </location>
</feature>
<evidence type="ECO:0008006" key="4">
    <source>
        <dbReference type="Google" id="ProtNLM"/>
    </source>
</evidence>
<comment type="caution">
    <text evidence="2">The sequence shown here is derived from an EMBL/GenBank/DDBJ whole genome shotgun (WGS) entry which is preliminary data.</text>
</comment>
<reference evidence="2 3" key="1">
    <citation type="submission" date="2024-06" db="EMBL/GenBank/DDBJ databases">
        <title>The Natural Products Discovery Center: Release of the First 8490 Sequenced Strains for Exploring Actinobacteria Biosynthetic Diversity.</title>
        <authorList>
            <person name="Kalkreuter E."/>
            <person name="Kautsar S.A."/>
            <person name="Yang D."/>
            <person name="Bader C.D."/>
            <person name="Teijaro C.N."/>
            <person name="Fluegel L."/>
            <person name="Davis C.M."/>
            <person name="Simpson J.R."/>
            <person name="Lauterbach L."/>
            <person name="Steele A.D."/>
            <person name="Gui C."/>
            <person name="Meng S."/>
            <person name="Li G."/>
            <person name="Viehrig K."/>
            <person name="Ye F."/>
            <person name="Su P."/>
            <person name="Kiefer A.F."/>
            <person name="Nichols A."/>
            <person name="Cepeda A.J."/>
            <person name="Yan W."/>
            <person name="Fan B."/>
            <person name="Jiang Y."/>
            <person name="Adhikari A."/>
            <person name="Zheng C.-J."/>
            <person name="Schuster L."/>
            <person name="Cowan T.M."/>
            <person name="Smanski M.J."/>
            <person name="Chevrette M.G."/>
            <person name="De Carvalho L.P.S."/>
            <person name="Shen B."/>
        </authorList>
    </citation>
    <scope>NUCLEOTIDE SEQUENCE [LARGE SCALE GENOMIC DNA]</scope>
    <source>
        <strain evidence="2 3">NPDC000632</strain>
    </source>
</reference>
<name>A0ABV1VBI5_9ACTN</name>
<evidence type="ECO:0000256" key="1">
    <source>
        <dbReference type="SAM" id="MobiDB-lite"/>
    </source>
</evidence>
<evidence type="ECO:0000313" key="3">
    <source>
        <dbReference type="Proteomes" id="UP001490330"/>
    </source>
</evidence>
<keyword evidence="3" id="KW-1185">Reference proteome</keyword>
<organism evidence="2 3">
    <name type="scientific">Streptomyces flaveolus</name>
    <dbReference type="NCBI Taxonomy" id="67297"/>
    <lineage>
        <taxon>Bacteria</taxon>
        <taxon>Bacillati</taxon>
        <taxon>Actinomycetota</taxon>
        <taxon>Actinomycetes</taxon>
        <taxon>Kitasatosporales</taxon>
        <taxon>Streptomycetaceae</taxon>
        <taxon>Streptomyces</taxon>
    </lineage>
</organism>
<accession>A0ABV1VBI5</accession>
<gene>
    <name evidence="2" type="ORF">ABT322_08650</name>
</gene>
<dbReference type="RefSeq" id="WP_350715495.1">
    <property type="nucleotide sequence ID" value="NZ_JBEPCO010000002.1"/>
</dbReference>
<feature type="region of interest" description="Disordered" evidence="1">
    <location>
        <begin position="611"/>
        <end position="668"/>
    </location>
</feature>
<evidence type="ECO:0000313" key="2">
    <source>
        <dbReference type="EMBL" id="MER6903843.1"/>
    </source>
</evidence>
<sequence length="668" mass="72509">MHAGDAARQKETRGGDGALEPGPAPRLYSLTTRYTDQFLGGQDGPDLLCDDAVAALHFALTVSGSSPLAVTCRATADGRTWTRLPLHVLRADAVNALRRDVKPAMYALPLDDSRARPGRPRAALSRLIEHAQATWLDSVLRIPVDEVSAWVPDEPATEDWIRAGRLWAAVWGEPPSESVLDQLPIPAGTPSTTAGRTRLRTEVTAVLDAMALARGPATGDSLAGLHAAWKLLHDLDQWALDPKYGPGTDLRTPVDRLLERIAALHPDTAAPLAATRDHPDAARVQAAAHAYLQHVLPLWPDTADWTDRARTAYLEDLHTLRTTTSGGPLPGLPETQAQAVLRAVLAPLTEPSALFRHEAAALWRSHSGRGAEQAGWDTTVHTNRIDDLARAHTLEGTPRHKGEAIAAAQRNLTAVTHHHDDHVTTHAARGHLHHLAATLVTLDKAQRTLQQRIWDIAAARRAQHDPAKGPWNGYDEQRATADLTPALTAGEARIAHLRQRHLDATHKALTALIPQLTDIPRDGHRHHAMRNHLAPLDLLRQDLTTLASHIDTRRRTCTELRTRLNTGPHYGQDPATAHDLAVAEKDLRGLERRYADTQTEFALSVTLGRTFDQVRNPPPPDTTAALQHSAAAPRPSRRTTPSTPTGHDQATTAALHPGPAAHGRTAGA</sequence>
<feature type="compositionally biased region" description="Low complexity" evidence="1">
    <location>
        <begin position="629"/>
        <end position="645"/>
    </location>
</feature>
<proteinExistence type="predicted"/>
<dbReference type="EMBL" id="JBEPCV010000005">
    <property type="protein sequence ID" value="MER6903843.1"/>
    <property type="molecule type" value="Genomic_DNA"/>
</dbReference>
<feature type="region of interest" description="Disordered" evidence="1">
    <location>
        <begin position="1"/>
        <end position="26"/>
    </location>
</feature>
<dbReference type="Proteomes" id="UP001490330">
    <property type="component" value="Unassembled WGS sequence"/>
</dbReference>
<protein>
    <recommendedName>
        <fullName evidence="4">CHAD domain-containing protein</fullName>
    </recommendedName>
</protein>